<evidence type="ECO:0000256" key="3">
    <source>
        <dbReference type="ARBA" id="ARBA00023125"/>
    </source>
</evidence>
<name>A0A845QE32_9HYPH</name>
<dbReference type="FunFam" id="1.10.10.10:FF:000038">
    <property type="entry name" value="Glycine cleavage system transcriptional activator"/>
    <property type="match status" value="1"/>
</dbReference>
<dbReference type="InterPro" id="IPR005119">
    <property type="entry name" value="LysR_subst-bd"/>
</dbReference>
<organism evidence="6 7">
    <name type="scientific">Pyruvatibacter mobilis</name>
    <dbReference type="NCBI Taxonomy" id="1712261"/>
    <lineage>
        <taxon>Bacteria</taxon>
        <taxon>Pseudomonadati</taxon>
        <taxon>Pseudomonadota</taxon>
        <taxon>Alphaproteobacteria</taxon>
        <taxon>Hyphomicrobiales</taxon>
        <taxon>Parvibaculaceae</taxon>
        <taxon>Pyruvatibacter</taxon>
    </lineage>
</organism>
<dbReference type="InterPro" id="IPR036390">
    <property type="entry name" value="WH_DNA-bd_sf"/>
</dbReference>
<dbReference type="InterPro" id="IPR036388">
    <property type="entry name" value="WH-like_DNA-bd_sf"/>
</dbReference>
<dbReference type="Gene3D" id="1.10.10.10">
    <property type="entry name" value="Winged helix-like DNA-binding domain superfamily/Winged helix DNA-binding domain"/>
    <property type="match status" value="1"/>
</dbReference>
<dbReference type="GO" id="GO:0006351">
    <property type="term" value="P:DNA-templated transcription"/>
    <property type="evidence" value="ECO:0007669"/>
    <property type="project" value="TreeGrafter"/>
</dbReference>
<dbReference type="AlphaFoldDB" id="A0A845QE32"/>
<dbReference type="Pfam" id="PF00126">
    <property type="entry name" value="HTH_1"/>
    <property type="match status" value="1"/>
</dbReference>
<dbReference type="SUPFAM" id="SSF46785">
    <property type="entry name" value="Winged helix' DNA-binding domain"/>
    <property type="match status" value="1"/>
</dbReference>
<dbReference type="InterPro" id="IPR000847">
    <property type="entry name" value="LysR_HTH_N"/>
</dbReference>
<evidence type="ECO:0000313" key="6">
    <source>
        <dbReference type="EMBL" id="NBG96460.1"/>
    </source>
</evidence>
<dbReference type="PROSITE" id="PS50931">
    <property type="entry name" value="HTH_LYSR"/>
    <property type="match status" value="1"/>
</dbReference>
<dbReference type="GO" id="GO:0003700">
    <property type="term" value="F:DNA-binding transcription factor activity"/>
    <property type="evidence" value="ECO:0007669"/>
    <property type="project" value="InterPro"/>
</dbReference>
<keyword evidence="7" id="KW-1185">Reference proteome</keyword>
<evidence type="ECO:0000256" key="2">
    <source>
        <dbReference type="ARBA" id="ARBA00023015"/>
    </source>
</evidence>
<evidence type="ECO:0000259" key="5">
    <source>
        <dbReference type="PROSITE" id="PS50931"/>
    </source>
</evidence>
<evidence type="ECO:0000256" key="1">
    <source>
        <dbReference type="ARBA" id="ARBA00009437"/>
    </source>
</evidence>
<dbReference type="Proteomes" id="UP000470384">
    <property type="component" value="Unassembled WGS sequence"/>
</dbReference>
<dbReference type="Gene3D" id="3.40.190.10">
    <property type="entry name" value="Periplasmic binding protein-like II"/>
    <property type="match status" value="2"/>
</dbReference>
<dbReference type="RefSeq" id="WP_160588540.1">
    <property type="nucleotide sequence ID" value="NZ_BMHN01000001.1"/>
</dbReference>
<evidence type="ECO:0000256" key="4">
    <source>
        <dbReference type="ARBA" id="ARBA00023163"/>
    </source>
</evidence>
<dbReference type="PANTHER" id="PTHR30537">
    <property type="entry name" value="HTH-TYPE TRANSCRIPTIONAL REGULATOR"/>
    <property type="match status" value="1"/>
</dbReference>
<dbReference type="SUPFAM" id="SSF53850">
    <property type="entry name" value="Periplasmic binding protein-like II"/>
    <property type="match status" value="1"/>
</dbReference>
<reference evidence="6 7" key="1">
    <citation type="journal article" date="2016" name="Int. J. Syst. Evol. Microbiol.">
        <title>Pyruvatibacter mobilis gen. nov., sp. nov., a marine bacterium from the culture broth of Picochlorum sp. 122.</title>
        <authorList>
            <person name="Wang G."/>
            <person name="Tang M."/>
            <person name="Wu H."/>
            <person name="Dai S."/>
            <person name="Li T."/>
            <person name="Chen C."/>
            <person name="He H."/>
            <person name="Fan J."/>
            <person name="Xiang W."/>
            <person name="Li X."/>
        </authorList>
    </citation>
    <scope>NUCLEOTIDE SEQUENCE [LARGE SCALE GENOMIC DNA]</scope>
    <source>
        <strain evidence="6 7">GYP-11</strain>
    </source>
</reference>
<comment type="similarity">
    <text evidence="1">Belongs to the LysR transcriptional regulatory family.</text>
</comment>
<dbReference type="GO" id="GO:0043565">
    <property type="term" value="F:sequence-specific DNA binding"/>
    <property type="evidence" value="ECO:0007669"/>
    <property type="project" value="TreeGrafter"/>
</dbReference>
<dbReference type="Pfam" id="PF03466">
    <property type="entry name" value="LysR_substrate"/>
    <property type="match status" value="1"/>
</dbReference>
<feature type="domain" description="HTH lysR-type" evidence="5">
    <location>
        <begin position="4"/>
        <end position="61"/>
    </location>
</feature>
<gene>
    <name evidence="6" type="ORF">GTQ45_12015</name>
</gene>
<keyword evidence="4" id="KW-0804">Transcription</keyword>
<dbReference type="PANTHER" id="PTHR30537:SF26">
    <property type="entry name" value="GLYCINE CLEAVAGE SYSTEM TRANSCRIPTIONAL ACTIVATOR"/>
    <property type="match status" value="1"/>
</dbReference>
<dbReference type="GeneID" id="300654176"/>
<dbReference type="OrthoDB" id="9807765at2"/>
<evidence type="ECO:0000313" key="7">
    <source>
        <dbReference type="Proteomes" id="UP000470384"/>
    </source>
</evidence>
<sequence>MRFPSASALRVFDAAARLGSFKAAAEELGVSPTAVSHQIRTLEEQLSLALFVRRTRRVELTEAGTRLAAATSVAFQQITDALEDLSHSERMLTVSTVPAFAALWLAPRLGAFEALNPDISVRVETSTALVDLARDRRVDLAIRYGCGDYVGLETMPLATETFGAFGAPDYVRSLTRLSDAALISTRWVSPALPAFTWADWAKAASEKQPETGLRQFDQEQEVIQAGLAGQGLILMSSLLVGDMVRRGWLEPYRPDIVLPGLTYTAVTTEAHAGVGKVRRFLSWIQEEASASE</sequence>
<comment type="caution">
    <text evidence="6">The sequence shown here is derived from an EMBL/GenBank/DDBJ whole genome shotgun (WGS) entry which is preliminary data.</text>
</comment>
<dbReference type="PRINTS" id="PR00039">
    <property type="entry name" value="HTHLYSR"/>
</dbReference>
<keyword evidence="3" id="KW-0238">DNA-binding</keyword>
<accession>A0A845QE32</accession>
<dbReference type="EMBL" id="WXYQ01000009">
    <property type="protein sequence ID" value="NBG96460.1"/>
    <property type="molecule type" value="Genomic_DNA"/>
</dbReference>
<keyword evidence="2" id="KW-0805">Transcription regulation</keyword>
<proteinExistence type="inferred from homology"/>
<protein>
    <submittedName>
        <fullName evidence="6">LysR family transcriptional regulator</fullName>
    </submittedName>
</protein>
<dbReference type="InterPro" id="IPR058163">
    <property type="entry name" value="LysR-type_TF_proteobact-type"/>
</dbReference>